<evidence type="ECO:0000313" key="3">
    <source>
        <dbReference type="Proteomes" id="UP000825935"/>
    </source>
</evidence>
<dbReference type="Proteomes" id="UP000825935">
    <property type="component" value="Chromosome 24"/>
</dbReference>
<proteinExistence type="predicted"/>
<dbReference type="AlphaFoldDB" id="A0A8T2RVT1"/>
<dbReference type="EMBL" id="CM035429">
    <property type="protein sequence ID" value="KAH7300576.1"/>
    <property type="molecule type" value="Genomic_DNA"/>
</dbReference>
<comment type="caution">
    <text evidence="2">The sequence shown here is derived from an EMBL/GenBank/DDBJ whole genome shotgun (WGS) entry which is preliminary data.</text>
</comment>
<accession>A0A8T2RVT1</accession>
<sequence length="118" mass="13012">MKILNCNYGSSLYQSSQHNLCDSDRKGSVEDATQGVPDNEDGHAKVTNATNNVLSCLAFYRDKDGGVGQLEDHTDNGPICCHQLLLSTESTCTSLHQQENVSKSPIHLYEDIIVREPF</sequence>
<evidence type="ECO:0000256" key="1">
    <source>
        <dbReference type="SAM" id="MobiDB-lite"/>
    </source>
</evidence>
<protein>
    <submittedName>
        <fullName evidence="2">Uncharacterized protein</fullName>
    </submittedName>
</protein>
<evidence type="ECO:0000313" key="2">
    <source>
        <dbReference type="EMBL" id="KAH7300576.1"/>
    </source>
</evidence>
<gene>
    <name evidence="2" type="ORF">KP509_24G069200</name>
</gene>
<keyword evidence="3" id="KW-1185">Reference proteome</keyword>
<organism evidence="2 3">
    <name type="scientific">Ceratopteris richardii</name>
    <name type="common">Triangle waterfern</name>
    <dbReference type="NCBI Taxonomy" id="49495"/>
    <lineage>
        <taxon>Eukaryota</taxon>
        <taxon>Viridiplantae</taxon>
        <taxon>Streptophyta</taxon>
        <taxon>Embryophyta</taxon>
        <taxon>Tracheophyta</taxon>
        <taxon>Polypodiopsida</taxon>
        <taxon>Polypodiidae</taxon>
        <taxon>Polypodiales</taxon>
        <taxon>Pteridineae</taxon>
        <taxon>Pteridaceae</taxon>
        <taxon>Parkerioideae</taxon>
        <taxon>Ceratopteris</taxon>
    </lineage>
</organism>
<feature type="region of interest" description="Disordered" evidence="1">
    <location>
        <begin position="21"/>
        <end position="44"/>
    </location>
</feature>
<reference evidence="2" key="1">
    <citation type="submission" date="2021-08" db="EMBL/GenBank/DDBJ databases">
        <title>WGS assembly of Ceratopteris richardii.</title>
        <authorList>
            <person name="Marchant D.B."/>
            <person name="Chen G."/>
            <person name="Jenkins J."/>
            <person name="Shu S."/>
            <person name="Leebens-Mack J."/>
            <person name="Grimwood J."/>
            <person name="Schmutz J."/>
            <person name="Soltis P."/>
            <person name="Soltis D."/>
            <person name="Chen Z.-H."/>
        </authorList>
    </citation>
    <scope>NUCLEOTIDE SEQUENCE</scope>
    <source>
        <strain evidence="2">Whitten #5841</strain>
        <tissue evidence="2">Leaf</tissue>
    </source>
</reference>
<name>A0A8T2RVT1_CERRI</name>